<dbReference type="EMBL" id="JABVCQ010000016">
    <property type="protein sequence ID" value="MBB1126317.1"/>
    <property type="molecule type" value="Genomic_DNA"/>
</dbReference>
<sequence>MSNIHAKILRLLFAGWIILSFLIGGVVFYLEMEKIDDRILELATQEAATFTSDIVNRLRFADQTHPDLLEQLRLKAVRFLEKNFVMIELYNSVKQKILEQTDTNFEFVETELNKYAHTFPLENKLQYDKFYIHQHIYVQVLLPLKNTQGELSGYFEGVYQVDSTVLTQIRNDVIYSLALVFVVIFVTSIMLYPLIISLNSDLLKLLSSPG</sequence>
<keyword evidence="1" id="KW-0472">Membrane</keyword>
<feature type="transmembrane region" description="Helical" evidence="1">
    <location>
        <begin position="12"/>
        <end position="30"/>
    </location>
</feature>
<organism evidence="2 3">
    <name type="scientific">Thiospirillum jenense</name>
    <dbReference type="NCBI Taxonomy" id="1653858"/>
    <lineage>
        <taxon>Bacteria</taxon>
        <taxon>Pseudomonadati</taxon>
        <taxon>Pseudomonadota</taxon>
        <taxon>Gammaproteobacteria</taxon>
        <taxon>Chromatiales</taxon>
        <taxon>Chromatiaceae</taxon>
        <taxon>Thiospirillum</taxon>
    </lineage>
</organism>
<name>A0A839HGZ7_9GAMM</name>
<dbReference type="RefSeq" id="WP_182583941.1">
    <property type="nucleotide sequence ID" value="NZ_JABVCQ010000016.1"/>
</dbReference>
<proteinExistence type="predicted"/>
<feature type="transmembrane region" description="Helical" evidence="1">
    <location>
        <begin position="173"/>
        <end position="195"/>
    </location>
</feature>
<evidence type="ECO:0000256" key="1">
    <source>
        <dbReference type="SAM" id="Phobius"/>
    </source>
</evidence>
<comment type="caution">
    <text evidence="2">The sequence shown here is derived from an EMBL/GenBank/DDBJ whole genome shotgun (WGS) entry which is preliminary data.</text>
</comment>
<keyword evidence="3" id="KW-1185">Reference proteome</keyword>
<gene>
    <name evidence="2" type="ORF">HUK38_08735</name>
</gene>
<dbReference type="Proteomes" id="UP000548632">
    <property type="component" value="Unassembled WGS sequence"/>
</dbReference>
<keyword evidence="1" id="KW-0812">Transmembrane</keyword>
<dbReference type="AlphaFoldDB" id="A0A839HGZ7"/>
<protein>
    <submittedName>
        <fullName evidence="2">Uncharacterized protein</fullName>
    </submittedName>
</protein>
<accession>A0A839HGZ7</accession>
<keyword evidence="1" id="KW-1133">Transmembrane helix</keyword>
<evidence type="ECO:0000313" key="3">
    <source>
        <dbReference type="Proteomes" id="UP000548632"/>
    </source>
</evidence>
<reference evidence="2 3" key="1">
    <citation type="journal article" date="2020" name="Arch. Microbiol.">
        <title>The genome sequence of the giant phototrophic gammaproteobacterium Thiospirillum jenense gives insight into its physiological properties and phylogenetic relationships.</title>
        <authorList>
            <person name="Imhoff J.F."/>
            <person name="Meyer T.E."/>
            <person name="Kyndt J.A."/>
        </authorList>
    </citation>
    <scope>NUCLEOTIDE SEQUENCE [LARGE SCALE GENOMIC DNA]</scope>
    <source>
        <strain evidence="2 3">DSM 216</strain>
    </source>
</reference>
<evidence type="ECO:0000313" key="2">
    <source>
        <dbReference type="EMBL" id="MBB1126317.1"/>
    </source>
</evidence>